<dbReference type="Pfam" id="PF04055">
    <property type="entry name" value="Radical_SAM"/>
    <property type="match status" value="1"/>
</dbReference>
<keyword evidence="3" id="KW-1185">Reference proteome</keyword>
<dbReference type="InterPro" id="IPR006638">
    <property type="entry name" value="Elp3/MiaA/NifB-like_rSAM"/>
</dbReference>
<dbReference type="InterPro" id="IPR058240">
    <property type="entry name" value="rSAM_sf"/>
</dbReference>
<dbReference type="PANTHER" id="PTHR42731:SF1">
    <property type="entry name" value="RADICAL SAM DOMAIN PROTEIN"/>
    <property type="match status" value="1"/>
</dbReference>
<dbReference type="Gene3D" id="3.80.30.20">
    <property type="entry name" value="tm_1862 like domain"/>
    <property type="match status" value="1"/>
</dbReference>
<organism evidence="2 3">
    <name type="scientific">Aminipila butyrica</name>
    <dbReference type="NCBI Taxonomy" id="433296"/>
    <lineage>
        <taxon>Bacteria</taxon>
        <taxon>Bacillati</taxon>
        <taxon>Bacillota</taxon>
        <taxon>Clostridia</taxon>
        <taxon>Peptostreptococcales</taxon>
        <taxon>Anaerovoracaceae</taxon>
        <taxon>Aminipila</taxon>
    </lineage>
</organism>
<dbReference type="KEGG" id="abut:Ami103574_08645"/>
<evidence type="ECO:0000259" key="1">
    <source>
        <dbReference type="PROSITE" id="PS51918"/>
    </source>
</evidence>
<dbReference type="AlphaFoldDB" id="A0A858BWV8"/>
<dbReference type="SFLD" id="SFLDG01082">
    <property type="entry name" value="B12-binding_domain_containing"/>
    <property type="match status" value="1"/>
</dbReference>
<feature type="domain" description="Radical SAM core" evidence="1">
    <location>
        <begin position="253"/>
        <end position="490"/>
    </location>
</feature>
<evidence type="ECO:0000313" key="3">
    <source>
        <dbReference type="Proteomes" id="UP000466848"/>
    </source>
</evidence>
<proteinExistence type="predicted"/>
<evidence type="ECO:0000313" key="2">
    <source>
        <dbReference type="EMBL" id="QIB69390.1"/>
    </source>
</evidence>
<dbReference type="GO" id="GO:0003824">
    <property type="term" value="F:catalytic activity"/>
    <property type="evidence" value="ECO:0007669"/>
    <property type="project" value="InterPro"/>
</dbReference>
<dbReference type="InterPro" id="IPR023862">
    <property type="entry name" value="CHP03960_rSAM"/>
</dbReference>
<dbReference type="EMBL" id="CP048649">
    <property type="protein sequence ID" value="QIB69390.1"/>
    <property type="molecule type" value="Genomic_DNA"/>
</dbReference>
<dbReference type="GO" id="GO:0051536">
    <property type="term" value="F:iron-sulfur cluster binding"/>
    <property type="evidence" value="ECO:0007669"/>
    <property type="project" value="InterPro"/>
</dbReference>
<sequence length="613" mass="70036">MNAHLDNILKRVEKPARYIGGELNSANKPIKPDMLRFCFAFPDTYEIGMSYLGMQILYHILNKEEHIFCERTFCPGLDMEQLLREENMPLFTLETKTPVREMDFLGFTLQYELSFTNVLNILDLSGLPLRRQDRDDSCPIVIAGGPCAYNPEPLADIVDIFLVGDGEVLLPQLFGEYRLSQAAGESREDFYKRAVKLQGVYIPKFYEPVYGEDGQIIRVDKLYEEAPDRILRAILPELESAEFPVNPIVPFIETVHDRAVVETFRGCTRGCRFCQAGMIYRPVRERSMMRIQELAEKQLANTGHEELSLLSLSTSDYSRFEELAGGLMSMCKNSNVSLSLPSLRLDSFSFKVLEEIQGYKKSGLTFAPEAGSQRLRDVINKGITEEDIYHAVEQALELGWKNIKLYFMSGLPEETFEDLDGICRIAADIVEMNRNINGKGRFNVTVSVSNFVPKAHTPFQWMAQDSAEQFREKHFHLKDQLRPMRGVTFNYHSTETSVLEAVFARGDRRTGKALIRAFELGCKFDGWTEHFKYSTWMQAFEETGVDKDFYTVRERSYEEILPWDIIDSGISKAFLIAENERAKKAETTQDCRKGCVGCGMNQHVPCEMEGING</sequence>
<gene>
    <name evidence="2" type="ORF">Ami103574_08645</name>
</gene>
<accession>A0A858BWV8</accession>
<dbReference type="RefSeq" id="WP_163066607.1">
    <property type="nucleotide sequence ID" value="NZ_CP048649.1"/>
</dbReference>
<dbReference type="InterPro" id="IPR045784">
    <property type="entry name" value="Radical_SAM_N2"/>
</dbReference>
<reference evidence="2 3" key="1">
    <citation type="submission" date="2020-02" db="EMBL/GenBank/DDBJ databases">
        <authorList>
            <person name="Kim Y.B."/>
            <person name="Roh S.W."/>
        </authorList>
    </citation>
    <scope>NUCLEOTIDE SEQUENCE [LARGE SCALE GENOMIC DNA]</scope>
    <source>
        <strain evidence="2 3">DSM 103574</strain>
    </source>
</reference>
<dbReference type="Pfam" id="PF19864">
    <property type="entry name" value="Radical_SAM_N2"/>
    <property type="match status" value="1"/>
</dbReference>
<dbReference type="PANTHER" id="PTHR42731">
    <property type="entry name" value="SLL1084 PROTEIN"/>
    <property type="match status" value="1"/>
</dbReference>
<dbReference type="SFLD" id="SFLDS00029">
    <property type="entry name" value="Radical_SAM"/>
    <property type="match status" value="1"/>
</dbReference>
<protein>
    <submittedName>
        <fullName evidence="2">TIGR03960 family B12-binding radical SAM protein</fullName>
    </submittedName>
</protein>
<dbReference type="SUPFAM" id="SSF102114">
    <property type="entry name" value="Radical SAM enzymes"/>
    <property type="match status" value="1"/>
</dbReference>
<dbReference type="NCBIfam" id="TIGR03960">
    <property type="entry name" value="rSAM_fuse_unch"/>
    <property type="match status" value="1"/>
</dbReference>
<dbReference type="InterPro" id="IPR023404">
    <property type="entry name" value="rSAM_horseshoe"/>
</dbReference>
<dbReference type="SMART" id="SM00729">
    <property type="entry name" value="Elp3"/>
    <property type="match status" value="1"/>
</dbReference>
<dbReference type="InterPro" id="IPR007197">
    <property type="entry name" value="rSAM"/>
</dbReference>
<name>A0A858BWV8_9FIRM</name>
<dbReference type="PROSITE" id="PS51918">
    <property type="entry name" value="RADICAL_SAM"/>
    <property type="match status" value="1"/>
</dbReference>
<dbReference type="CDD" id="cd01335">
    <property type="entry name" value="Radical_SAM"/>
    <property type="match status" value="1"/>
</dbReference>
<dbReference type="Proteomes" id="UP000466848">
    <property type="component" value="Chromosome"/>
</dbReference>